<evidence type="ECO:0000313" key="10">
    <source>
        <dbReference type="Proteomes" id="UP000011543"/>
    </source>
</evidence>
<proteinExistence type="inferred from homology"/>
<dbReference type="RefSeq" id="WP_004213473.1">
    <property type="nucleotide sequence ID" value="NC_013923.1"/>
</dbReference>
<dbReference type="Pfam" id="PF00005">
    <property type="entry name" value="ABC_tran"/>
    <property type="match status" value="1"/>
</dbReference>
<reference evidence="9" key="1">
    <citation type="submission" date="2010-02" db="EMBL/GenBank/DDBJ databases">
        <title>Complete sequence of plasmid 1 of Natrialba magadii ATCC 43099.</title>
        <authorList>
            <consortium name="US DOE Joint Genome Institute"/>
            <person name="Lucas S."/>
            <person name="Copeland A."/>
            <person name="Lapidus A."/>
            <person name="Cheng J.-F."/>
            <person name="Bruce D."/>
            <person name="Goodwin L."/>
            <person name="Pitluck S."/>
            <person name="Davenport K."/>
            <person name="Saunders E."/>
            <person name="Detter J.C."/>
            <person name="Han C."/>
            <person name="Tapia R."/>
            <person name="Land M."/>
            <person name="Hauser L."/>
            <person name="Kyrpides N."/>
            <person name="Mikhailova N."/>
            <person name="De Castro R.E."/>
            <person name="Maupin-Furlow J.A."/>
            <person name="Woyke T."/>
        </authorList>
    </citation>
    <scope>NUCLEOTIDE SEQUENCE [LARGE SCALE GENOMIC DNA]</scope>
    <source>
        <strain evidence="9">ATCC 43099 / DSM 3394 / CCM 3739 / CIP 104546 / IAM 13178 / JCM 8861 / NBRC 102185 / NCIMB 2190 / MS3</strain>
        <plasmid evidence="9">pNMAG01</plasmid>
    </source>
</reference>
<evidence type="ECO:0000313" key="7">
    <source>
        <dbReference type="EMBL" id="ADD07200.1"/>
    </source>
</evidence>
<dbReference type="GeneID" id="8826520"/>
<feature type="region of interest" description="Disordered" evidence="5">
    <location>
        <begin position="1"/>
        <end position="28"/>
    </location>
</feature>
<dbReference type="HOGENOM" id="CLU_000604_1_23_2"/>
<dbReference type="Gene3D" id="3.40.50.300">
    <property type="entry name" value="P-loop containing nucleotide triphosphate hydrolases"/>
    <property type="match status" value="2"/>
</dbReference>
<dbReference type="PANTHER" id="PTHR43776">
    <property type="entry name" value="TRANSPORT ATP-BINDING PROTEIN"/>
    <property type="match status" value="1"/>
</dbReference>
<keyword evidence="9" id="KW-1185">Reference proteome</keyword>
<dbReference type="EMBL" id="AOHS01000007">
    <property type="protein sequence ID" value="ELY34314.1"/>
    <property type="molecule type" value="Genomic_DNA"/>
</dbReference>
<reference evidence="7 9" key="2">
    <citation type="journal article" date="2012" name="BMC Genomics">
        <title>A comparative genomics perspective on the genetic content of the alkaliphilic haloarchaeon Natrialba magadii ATCC 43099T.</title>
        <authorList>
            <person name="Siddaramappa S."/>
            <person name="Challacombe J.F."/>
            <person name="Decastro R.E."/>
            <person name="Pfeiffer F."/>
            <person name="Sastre D.E."/>
            <person name="Gimenez M.I."/>
            <person name="Paggi R.A."/>
            <person name="Detter J.C."/>
            <person name="Davenport K.W."/>
            <person name="Goodwin L.A."/>
            <person name="Kyrpides N."/>
            <person name="Tapia R."/>
            <person name="Pitluck S."/>
            <person name="Lucas S."/>
            <person name="Woyke T."/>
            <person name="Maupin-Furlow J.A."/>
        </authorList>
    </citation>
    <scope>NUCLEOTIDE SEQUENCE [LARGE SCALE GENOMIC DNA]</scope>
    <source>
        <strain evidence="7">ATCC 43099</strain>
        <strain evidence="9">ATCC 43099 / DSM 3394 / CCM 3739 / CIP 104546 / IAM 13178 / JCM 8861 / NBRC 102185 / NCIMB 2190 / MS3</strain>
    </source>
</reference>
<organism evidence="7 9">
    <name type="scientific">Natrialba magadii (strain ATCC 43099 / DSM 3394 / CCM 3739 / CIP 104546 / IAM 13178 / JCM 8861 / NBRC 102185 / NCIMB 2190 / MS3)</name>
    <name type="common">Natronobacterium magadii</name>
    <dbReference type="NCBI Taxonomy" id="547559"/>
    <lineage>
        <taxon>Archaea</taxon>
        <taxon>Methanobacteriati</taxon>
        <taxon>Methanobacteriota</taxon>
        <taxon>Stenosarchaea group</taxon>
        <taxon>Halobacteria</taxon>
        <taxon>Halobacteriales</taxon>
        <taxon>Natrialbaceae</taxon>
        <taxon>Natrialba</taxon>
    </lineage>
</organism>
<dbReference type="EMBL" id="CP001933">
    <property type="protein sequence ID" value="ADD07200.1"/>
    <property type="molecule type" value="Genomic_DNA"/>
</dbReference>
<feature type="compositionally biased region" description="Basic and acidic residues" evidence="5">
    <location>
        <begin position="1"/>
        <end position="11"/>
    </location>
</feature>
<dbReference type="PANTHER" id="PTHR43776:SF7">
    <property type="entry name" value="D,D-DIPEPTIDE TRANSPORT ATP-BINDING PROTEIN DDPF-RELATED"/>
    <property type="match status" value="1"/>
</dbReference>
<evidence type="ECO:0000259" key="6">
    <source>
        <dbReference type="PROSITE" id="PS50893"/>
    </source>
</evidence>
<dbReference type="PATRIC" id="fig|547559.17.peg.39"/>
<geneLocation type="plasmid" evidence="7 9">
    <name>pNMAG01</name>
</geneLocation>
<dbReference type="GO" id="GO:0016887">
    <property type="term" value="F:ATP hydrolysis activity"/>
    <property type="evidence" value="ECO:0007669"/>
    <property type="project" value="InterPro"/>
</dbReference>
<dbReference type="NCBIfam" id="TIGR01727">
    <property type="entry name" value="oligo_HPY"/>
    <property type="match status" value="1"/>
</dbReference>
<keyword evidence="2" id="KW-0813">Transport</keyword>
<dbReference type="PROSITE" id="PS00211">
    <property type="entry name" value="ABC_TRANSPORTER_1"/>
    <property type="match status" value="1"/>
</dbReference>
<keyword evidence="4 7" id="KW-0067">ATP-binding</keyword>
<dbReference type="CDD" id="cd03257">
    <property type="entry name" value="ABC_NikE_OppD_transporters"/>
    <property type="match status" value="1"/>
</dbReference>
<evidence type="ECO:0000256" key="5">
    <source>
        <dbReference type="SAM" id="MobiDB-lite"/>
    </source>
</evidence>
<keyword evidence="3" id="KW-0547">Nucleotide-binding</keyword>
<dbReference type="PROSITE" id="PS50893">
    <property type="entry name" value="ABC_TRANSPORTER_2"/>
    <property type="match status" value="1"/>
</dbReference>
<name>D3T0U1_NATMM</name>
<dbReference type="KEGG" id="nmg:Nmag_3652"/>
<evidence type="ECO:0000256" key="4">
    <source>
        <dbReference type="ARBA" id="ARBA00022840"/>
    </source>
</evidence>
<dbReference type="InterPro" id="IPR017871">
    <property type="entry name" value="ABC_transporter-like_CS"/>
</dbReference>
<dbReference type="AlphaFoldDB" id="D3T0U1"/>
<dbReference type="OrthoDB" id="18209at2157"/>
<dbReference type="InterPro" id="IPR013563">
    <property type="entry name" value="Oligopep_ABC_C"/>
</dbReference>
<comment type="similarity">
    <text evidence="1">Belongs to the ABC transporter superfamily.</text>
</comment>
<evidence type="ECO:0000313" key="8">
    <source>
        <dbReference type="EMBL" id="ELY34314.1"/>
    </source>
</evidence>
<evidence type="ECO:0000256" key="2">
    <source>
        <dbReference type="ARBA" id="ARBA00022448"/>
    </source>
</evidence>
<dbReference type="InterPro" id="IPR003439">
    <property type="entry name" value="ABC_transporter-like_ATP-bd"/>
</dbReference>
<dbReference type="GO" id="GO:0055085">
    <property type="term" value="P:transmembrane transport"/>
    <property type="evidence" value="ECO:0007669"/>
    <property type="project" value="UniProtKB-ARBA"/>
</dbReference>
<gene>
    <name evidence="7" type="primary">dppF5</name>
    <name evidence="7" type="ordered locus">Nmag_3652</name>
    <name evidence="8" type="ORF">C500_00217</name>
</gene>
<keyword evidence="7" id="KW-0614">Plasmid</keyword>
<evidence type="ECO:0000313" key="9">
    <source>
        <dbReference type="Proteomes" id="UP000001879"/>
    </source>
</evidence>
<dbReference type="InterPro" id="IPR050319">
    <property type="entry name" value="ABC_transp_ATP-bind"/>
</dbReference>
<dbReference type="Proteomes" id="UP000001879">
    <property type="component" value="Plasmid pNMAG01"/>
</dbReference>
<evidence type="ECO:0000256" key="1">
    <source>
        <dbReference type="ARBA" id="ARBA00005417"/>
    </source>
</evidence>
<feature type="domain" description="ABC transporter" evidence="6">
    <location>
        <begin position="50"/>
        <end position="386"/>
    </location>
</feature>
<protein>
    <submittedName>
        <fullName evidence="7">ABC-type transport system ATP-binding protein (Probable substrate dipeptide/oligopeptide)</fullName>
    </submittedName>
    <submittedName>
        <fullName evidence="8">Peptide ABC transporter ATPase</fullName>
    </submittedName>
</protein>
<dbReference type="Pfam" id="PF08352">
    <property type="entry name" value="oligo_HPY"/>
    <property type="match status" value="1"/>
</dbReference>
<dbReference type="InterPro" id="IPR003593">
    <property type="entry name" value="AAA+_ATPase"/>
</dbReference>
<feature type="region of interest" description="Disordered" evidence="5">
    <location>
        <begin position="521"/>
        <end position="561"/>
    </location>
</feature>
<dbReference type="GO" id="GO:0015833">
    <property type="term" value="P:peptide transport"/>
    <property type="evidence" value="ECO:0007669"/>
    <property type="project" value="InterPro"/>
</dbReference>
<sequence>MSTIDRTDDGGTSRTNRANDRASGSNQEPLLEVSDLQKHFPVNSGLFSSIRFDPDSGTFPFRYDQSSVKAVDGVDFELRPGETLGIVGESGCGKSTLARTILGLEEPTAGDITFDGQPTNEIPEGEFRKRTQMVFQDPQSSLNPRRKVGHIIEDPLEGTDWPRSEPSVRADAEVRTERLGDYTVDATVDGDADLVLDPVDGVATVLLTVRPDGGPDDQAIQTADDVAVELPWGFDATVTVDDTQRTIDVDVSVSASKADLRRERALELLEQVGLKREYYDRHPHEFSGGQRQRINLARALSINPDLVVADEPVSGLDVSVQAQILNLMDDLQEEYGLTYLLISHDLSVVRYVADRVAVMYLGEFVEMAPTEELFTEQYHPYARALLSAVPNPDPDQPGIESVIQGNVPSASDPPRGCRFHTRCPSFILPDGFSTEGYEAYDELLEAVREKELEGSDPDAIVETYLGDIDASASADTATDAAGDGGAIPPAARSDARQAVERALAGDWTAARERLEAHESVCQSVTPALDPAARTGSESAGGTERLTACHLEVTDQGGIREP</sequence>
<reference evidence="8 10" key="3">
    <citation type="journal article" date="2014" name="PLoS Genet.">
        <title>Phylogenetically driven sequencing of extremely halophilic archaea reveals strategies for static and dynamic osmo-response.</title>
        <authorList>
            <person name="Becker E.A."/>
            <person name="Seitzer P.M."/>
            <person name="Tritt A."/>
            <person name="Larsen D."/>
            <person name="Krusor M."/>
            <person name="Yao A.I."/>
            <person name="Wu D."/>
            <person name="Madern D."/>
            <person name="Eisen J.A."/>
            <person name="Darling A.E."/>
            <person name="Facciotti M.T."/>
        </authorList>
    </citation>
    <scope>NUCLEOTIDE SEQUENCE [LARGE SCALE GENOMIC DNA]</scope>
    <source>
        <strain evidence="10">ATCC 43099 / DSM 3394 / CCM 3739 / CIP 104546 / IAM 13178 / JCM 8861 / NBRC 102185 / NCIMB 2190 / MS3</strain>
        <strain evidence="8">MS-3</strain>
    </source>
</reference>
<dbReference type="Proteomes" id="UP000011543">
    <property type="component" value="Unassembled WGS sequence"/>
</dbReference>
<dbReference type="InterPro" id="IPR027417">
    <property type="entry name" value="P-loop_NTPase"/>
</dbReference>
<feature type="compositionally biased region" description="Polar residues" evidence="5">
    <location>
        <begin position="12"/>
        <end position="28"/>
    </location>
</feature>
<accession>D3T0U1</accession>
<dbReference type="SMART" id="SM00382">
    <property type="entry name" value="AAA"/>
    <property type="match status" value="1"/>
</dbReference>
<reference evidence="7" key="4">
    <citation type="submission" date="2016-09" db="EMBL/GenBank/DDBJ databases">
        <authorList>
            <person name="Pfeiffer F."/>
        </authorList>
    </citation>
    <scope>NUCLEOTIDE SEQUENCE</scope>
    <source>
        <strain evidence="7">ATCC 43099</strain>
        <plasmid evidence="7">pNMAG01</plasmid>
    </source>
</reference>
<evidence type="ECO:0000256" key="3">
    <source>
        <dbReference type="ARBA" id="ARBA00022741"/>
    </source>
</evidence>
<dbReference type="SUPFAM" id="SSF52540">
    <property type="entry name" value="P-loop containing nucleoside triphosphate hydrolases"/>
    <property type="match status" value="1"/>
</dbReference>
<dbReference type="GO" id="GO:0005524">
    <property type="term" value="F:ATP binding"/>
    <property type="evidence" value="ECO:0007669"/>
    <property type="project" value="UniProtKB-KW"/>
</dbReference>